<evidence type="ECO:0000313" key="3">
    <source>
        <dbReference type="Proteomes" id="UP000297245"/>
    </source>
</evidence>
<accession>A0A4S8MU74</accession>
<feature type="compositionally biased region" description="Low complexity" evidence="1">
    <location>
        <begin position="38"/>
        <end position="57"/>
    </location>
</feature>
<sequence>MEALTMASATADFTVIDTIDNVTAVQDNQASGSASTVTSPDTPGPLTSTSTSTSATTVVNEEDARTVSLSARTSITVAQSMQMFNHSNHTELNNSVLSNVGGNQTNIIVHGNPIIRCSSTEGSATLRINSTKSSEALQDVTPSQPQHSSVLANSTEENGSVTGIQTGITTPRRVQRESSACENQPGYSGPRTSTQGKEDQQATPVADGDQTSKNTIDRITVWIAIWLTSTELKISDRFFFFLY</sequence>
<feature type="compositionally biased region" description="Polar residues" evidence="1">
    <location>
        <begin position="177"/>
        <end position="195"/>
    </location>
</feature>
<keyword evidence="3" id="KW-1185">Reference proteome</keyword>
<evidence type="ECO:0000313" key="2">
    <source>
        <dbReference type="EMBL" id="THV06645.1"/>
    </source>
</evidence>
<proteinExistence type="predicted"/>
<dbReference type="Proteomes" id="UP000297245">
    <property type="component" value="Unassembled WGS sequence"/>
</dbReference>
<feature type="region of interest" description="Disordered" evidence="1">
    <location>
        <begin position="28"/>
        <end position="64"/>
    </location>
</feature>
<dbReference type="EMBL" id="ML179041">
    <property type="protein sequence ID" value="THV06645.1"/>
    <property type="molecule type" value="Genomic_DNA"/>
</dbReference>
<evidence type="ECO:0000256" key="1">
    <source>
        <dbReference type="SAM" id="MobiDB-lite"/>
    </source>
</evidence>
<feature type="compositionally biased region" description="Polar residues" evidence="1">
    <location>
        <begin position="28"/>
        <end position="37"/>
    </location>
</feature>
<protein>
    <submittedName>
        <fullName evidence="2">Uncharacterized protein</fullName>
    </submittedName>
</protein>
<feature type="region of interest" description="Disordered" evidence="1">
    <location>
        <begin position="133"/>
        <end position="211"/>
    </location>
</feature>
<dbReference type="AlphaFoldDB" id="A0A4S8MU74"/>
<gene>
    <name evidence="2" type="ORF">K435DRAFT_450190</name>
</gene>
<organism evidence="2 3">
    <name type="scientific">Dendrothele bispora (strain CBS 962.96)</name>
    <dbReference type="NCBI Taxonomy" id="1314807"/>
    <lineage>
        <taxon>Eukaryota</taxon>
        <taxon>Fungi</taxon>
        <taxon>Dikarya</taxon>
        <taxon>Basidiomycota</taxon>
        <taxon>Agaricomycotina</taxon>
        <taxon>Agaricomycetes</taxon>
        <taxon>Agaricomycetidae</taxon>
        <taxon>Agaricales</taxon>
        <taxon>Agaricales incertae sedis</taxon>
        <taxon>Dendrothele</taxon>
    </lineage>
</organism>
<name>A0A4S8MU74_DENBC</name>
<feature type="compositionally biased region" description="Polar residues" evidence="1">
    <location>
        <begin position="133"/>
        <end position="169"/>
    </location>
</feature>
<reference evidence="2 3" key="1">
    <citation type="journal article" date="2019" name="Nat. Ecol. Evol.">
        <title>Megaphylogeny resolves global patterns of mushroom evolution.</title>
        <authorList>
            <person name="Varga T."/>
            <person name="Krizsan K."/>
            <person name="Foldi C."/>
            <person name="Dima B."/>
            <person name="Sanchez-Garcia M."/>
            <person name="Sanchez-Ramirez S."/>
            <person name="Szollosi G.J."/>
            <person name="Szarkandi J.G."/>
            <person name="Papp V."/>
            <person name="Albert L."/>
            <person name="Andreopoulos W."/>
            <person name="Angelini C."/>
            <person name="Antonin V."/>
            <person name="Barry K.W."/>
            <person name="Bougher N.L."/>
            <person name="Buchanan P."/>
            <person name="Buyck B."/>
            <person name="Bense V."/>
            <person name="Catcheside P."/>
            <person name="Chovatia M."/>
            <person name="Cooper J."/>
            <person name="Damon W."/>
            <person name="Desjardin D."/>
            <person name="Finy P."/>
            <person name="Geml J."/>
            <person name="Haridas S."/>
            <person name="Hughes K."/>
            <person name="Justo A."/>
            <person name="Karasinski D."/>
            <person name="Kautmanova I."/>
            <person name="Kiss B."/>
            <person name="Kocsube S."/>
            <person name="Kotiranta H."/>
            <person name="LaButti K.M."/>
            <person name="Lechner B.E."/>
            <person name="Liimatainen K."/>
            <person name="Lipzen A."/>
            <person name="Lukacs Z."/>
            <person name="Mihaltcheva S."/>
            <person name="Morgado L.N."/>
            <person name="Niskanen T."/>
            <person name="Noordeloos M.E."/>
            <person name="Ohm R.A."/>
            <person name="Ortiz-Santana B."/>
            <person name="Ovrebo C."/>
            <person name="Racz N."/>
            <person name="Riley R."/>
            <person name="Savchenko A."/>
            <person name="Shiryaev A."/>
            <person name="Soop K."/>
            <person name="Spirin V."/>
            <person name="Szebenyi C."/>
            <person name="Tomsovsky M."/>
            <person name="Tulloss R.E."/>
            <person name="Uehling J."/>
            <person name="Grigoriev I.V."/>
            <person name="Vagvolgyi C."/>
            <person name="Papp T."/>
            <person name="Martin F.M."/>
            <person name="Miettinen O."/>
            <person name="Hibbett D.S."/>
            <person name="Nagy L.G."/>
        </authorList>
    </citation>
    <scope>NUCLEOTIDE SEQUENCE [LARGE SCALE GENOMIC DNA]</scope>
    <source>
        <strain evidence="2 3">CBS 962.96</strain>
    </source>
</reference>